<dbReference type="Proteomes" id="UP000023152">
    <property type="component" value="Unassembled WGS sequence"/>
</dbReference>
<evidence type="ECO:0000256" key="1">
    <source>
        <dbReference type="ARBA" id="ARBA00022574"/>
    </source>
</evidence>
<keyword evidence="1 3" id="KW-0853">WD repeat</keyword>
<feature type="repeat" description="WD" evidence="3">
    <location>
        <begin position="210"/>
        <end position="251"/>
    </location>
</feature>
<keyword evidence="4" id="KW-1133">Transmembrane helix</keyword>
<dbReference type="PROSITE" id="PS00678">
    <property type="entry name" value="WD_REPEATS_1"/>
    <property type="match status" value="4"/>
</dbReference>
<organism evidence="5 6">
    <name type="scientific">Reticulomyxa filosa</name>
    <dbReference type="NCBI Taxonomy" id="46433"/>
    <lineage>
        <taxon>Eukaryota</taxon>
        <taxon>Sar</taxon>
        <taxon>Rhizaria</taxon>
        <taxon>Retaria</taxon>
        <taxon>Foraminifera</taxon>
        <taxon>Monothalamids</taxon>
        <taxon>Reticulomyxidae</taxon>
        <taxon>Reticulomyxa</taxon>
    </lineage>
</organism>
<feature type="transmembrane region" description="Helical" evidence="4">
    <location>
        <begin position="23"/>
        <end position="40"/>
    </location>
</feature>
<gene>
    <name evidence="5" type="ORF">RFI_29667</name>
</gene>
<evidence type="ECO:0000313" key="5">
    <source>
        <dbReference type="EMBL" id="ETO07728.1"/>
    </source>
</evidence>
<feature type="repeat" description="WD" evidence="3">
    <location>
        <begin position="294"/>
        <end position="335"/>
    </location>
</feature>
<dbReference type="PROSITE" id="PS50294">
    <property type="entry name" value="WD_REPEATS_REGION"/>
    <property type="match status" value="6"/>
</dbReference>
<dbReference type="EMBL" id="ASPP01025820">
    <property type="protein sequence ID" value="ETO07728.1"/>
    <property type="molecule type" value="Genomic_DNA"/>
</dbReference>
<keyword evidence="4" id="KW-0472">Membrane</keyword>
<dbReference type="SMART" id="SM00320">
    <property type="entry name" value="WD40"/>
    <property type="match status" value="6"/>
</dbReference>
<proteinExistence type="predicted"/>
<name>X6M0M8_RETFI</name>
<sequence length="410" mass="46866">MIKNIRCRFEISFPRKYQYSEKNIVAIVIIGPTIICYLYLTSEKLKQRKSQKSANLLSEKTLMKLCFSFILQIYISSLSLFSIGSDLRPFKLDGLALLIKLSHDTFSVFALQKYYCFLESYTNNRLNTINNYQYFINIQRVDGTKLVASFYDNTIGILDLKLKTIQLLGKHSDWVNDVQFSSDDNIIVSCSNDKTIRLWNVNSVEEPIICKGHTSIVLSCQFSPNDNTILSGSWDQTIRLWDVKSGQEIKRMQMPFSRVYDAQFSPDGQFIVSALADATIEIWSVELSEKVQKLKGHSKEVFKAQFSPDGKYIVSGSIDKTIRIWDVTSGKEVKRLCGHLDTIKSVRYFLDHHNIVSVAWDNTIRVWNIKTGKEIQILQTHSRDINGVDVSPDGQTIVSCCSDGKIQLWG</sequence>
<comment type="caution">
    <text evidence="5">The sequence shown here is derived from an EMBL/GenBank/DDBJ whole genome shotgun (WGS) entry which is preliminary data.</text>
</comment>
<dbReference type="InterPro" id="IPR019775">
    <property type="entry name" value="WD40_repeat_CS"/>
</dbReference>
<dbReference type="InterPro" id="IPR015943">
    <property type="entry name" value="WD40/YVTN_repeat-like_dom_sf"/>
</dbReference>
<feature type="repeat" description="WD" evidence="3">
    <location>
        <begin position="378"/>
        <end position="410"/>
    </location>
</feature>
<dbReference type="Pfam" id="PF00400">
    <property type="entry name" value="WD40"/>
    <property type="match status" value="6"/>
</dbReference>
<dbReference type="PANTHER" id="PTHR19848:SF8">
    <property type="entry name" value="F-BOX AND WD REPEAT DOMAIN CONTAINING 7"/>
    <property type="match status" value="1"/>
</dbReference>
<feature type="repeat" description="WD" evidence="3">
    <location>
        <begin position="168"/>
        <end position="203"/>
    </location>
</feature>
<accession>X6M0M8</accession>
<evidence type="ECO:0000256" key="2">
    <source>
        <dbReference type="ARBA" id="ARBA00022737"/>
    </source>
</evidence>
<dbReference type="InterPro" id="IPR001680">
    <property type="entry name" value="WD40_rpt"/>
</dbReference>
<evidence type="ECO:0000313" key="6">
    <source>
        <dbReference type="Proteomes" id="UP000023152"/>
    </source>
</evidence>
<feature type="transmembrane region" description="Helical" evidence="4">
    <location>
        <begin position="61"/>
        <end position="83"/>
    </location>
</feature>
<dbReference type="SUPFAM" id="SSF50978">
    <property type="entry name" value="WD40 repeat-like"/>
    <property type="match status" value="1"/>
</dbReference>
<protein>
    <submittedName>
        <fullName evidence="5">G-protein beta WD-40 repeats containing protein</fullName>
    </submittedName>
</protein>
<dbReference type="PRINTS" id="PR00320">
    <property type="entry name" value="GPROTEINBRPT"/>
</dbReference>
<dbReference type="AlphaFoldDB" id="X6M0M8"/>
<evidence type="ECO:0000256" key="4">
    <source>
        <dbReference type="SAM" id="Phobius"/>
    </source>
</evidence>
<dbReference type="PANTHER" id="PTHR19848">
    <property type="entry name" value="WD40 REPEAT PROTEIN"/>
    <property type="match status" value="1"/>
</dbReference>
<dbReference type="PROSITE" id="PS50082">
    <property type="entry name" value="WD_REPEATS_2"/>
    <property type="match status" value="6"/>
</dbReference>
<keyword evidence="6" id="KW-1185">Reference proteome</keyword>
<dbReference type="InterPro" id="IPR036322">
    <property type="entry name" value="WD40_repeat_dom_sf"/>
</dbReference>
<keyword evidence="4" id="KW-0812">Transmembrane</keyword>
<reference evidence="5 6" key="1">
    <citation type="journal article" date="2013" name="Curr. Biol.">
        <title>The Genome of the Foraminiferan Reticulomyxa filosa.</title>
        <authorList>
            <person name="Glockner G."/>
            <person name="Hulsmann N."/>
            <person name="Schleicher M."/>
            <person name="Noegel A.A."/>
            <person name="Eichinger L."/>
            <person name="Gallinger C."/>
            <person name="Pawlowski J."/>
            <person name="Sierra R."/>
            <person name="Euteneuer U."/>
            <person name="Pillet L."/>
            <person name="Moustafa A."/>
            <person name="Platzer M."/>
            <person name="Groth M."/>
            <person name="Szafranski K."/>
            <person name="Schliwa M."/>
        </authorList>
    </citation>
    <scope>NUCLEOTIDE SEQUENCE [LARGE SCALE GENOMIC DNA]</scope>
</reference>
<dbReference type="OrthoDB" id="972532at2759"/>
<feature type="repeat" description="WD" evidence="3">
    <location>
        <begin position="252"/>
        <end position="293"/>
    </location>
</feature>
<dbReference type="CDD" id="cd00200">
    <property type="entry name" value="WD40"/>
    <property type="match status" value="1"/>
</dbReference>
<feature type="repeat" description="WD" evidence="3">
    <location>
        <begin position="336"/>
        <end position="377"/>
    </location>
</feature>
<keyword evidence="2" id="KW-0677">Repeat</keyword>
<evidence type="ECO:0000256" key="3">
    <source>
        <dbReference type="PROSITE-ProRule" id="PRU00221"/>
    </source>
</evidence>
<dbReference type="Gene3D" id="2.130.10.10">
    <property type="entry name" value="YVTN repeat-like/Quinoprotein amine dehydrogenase"/>
    <property type="match status" value="3"/>
</dbReference>
<dbReference type="InterPro" id="IPR020472">
    <property type="entry name" value="WD40_PAC1"/>
</dbReference>